<comment type="caution">
    <text evidence="1">The sequence shown here is derived from an EMBL/GenBank/DDBJ whole genome shotgun (WGS) entry which is preliminary data.</text>
</comment>
<evidence type="ECO:0000313" key="1">
    <source>
        <dbReference type="EMBL" id="KAI4866486.1"/>
    </source>
</evidence>
<dbReference type="Proteomes" id="UP001497700">
    <property type="component" value="Unassembled WGS sequence"/>
</dbReference>
<keyword evidence="2" id="KW-1185">Reference proteome</keyword>
<gene>
    <name evidence="1" type="ORF">F4820DRAFT_416727</name>
</gene>
<sequence length="348" mass="38441">MRPLALFALFMGCVPSRCCGSGTSKIDNLIVFGDSYSDEGRLEYFLSHNNTPPPPGLYIPEANVTKSGGKSWPQIAAKAIGATTFNYAVTGAVCTDFFPDVLPSVQEYEVPAFLADVAYKNPATGTNTLYTNRTSSNTVYTLWIGTNDLGVNAFLTDSQPAGKTLDDFIQCVWPTFDYIYSTGGRKFVLFTEIPLNYAPLYASLEHGGAGDVPRWPDKEAHNTTEYEQKMLEYVTLVNTVLEYGVPLQQSVKKRWPGASFSIFNVHDLISDIYHAPSDYLDAPANATGFYAECPNSIQVGSANCEVSPNPLSSFLWFDELHMSPKVHEYIASEFVNVLSQKSKYGIYY</sequence>
<accession>A0ACB9Z544</accession>
<organism evidence="1 2">
    <name type="scientific">Hypoxylon rubiginosum</name>
    <dbReference type="NCBI Taxonomy" id="110542"/>
    <lineage>
        <taxon>Eukaryota</taxon>
        <taxon>Fungi</taxon>
        <taxon>Dikarya</taxon>
        <taxon>Ascomycota</taxon>
        <taxon>Pezizomycotina</taxon>
        <taxon>Sordariomycetes</taxon>
        <taxon>Xylariomycetidae</taxon>
        <taxon>Xylariales</taxon>
        <taxon>Hypoxylaceae</taxon>
        <taxon>Hypoxylon</taxon>
    </lineage>
</organism>
<evidence type="ECO:0000313" key="2">
    <source>
        <dbReference type="Proteomes" id="UP001497700"/>
    </source>
</evidence>
<proteinExistence type="predicted"/>
<dbReference type="EMBL" id="MU393458">
    <property type="protein sequence ID" value="KAI4866486.1"/>
    <property type="molecule type" value="Genomic_DNA"/>
</dbReference>
<name>A0ACB9Z544_9PEZI</name>
<protein>
    <submittedName>
        <fullName evidence="1">Carbohydrate esterase family 16 protein</fullName>
    </submittedName>
</protein>
<reference evidence="1 2" key="1">
    <citation type="journal article" date="2022" name="New Phytol.">
        <title>Ecological generalism drives hyperdiversity of secondary metabolite gene clusters in xylarialean endophytes.</title>
        <authorList>
            <person name="Franco M.E.E."/>
            <person name="Wisecaver J.H."/>
            <person name="Arnold A.E."/>
            <person name="Ju Y.M."/>
            <person name="Slot J.C."/>
            <person name="Ahrendt S."/>
            <person name="Moore L.P."/>
            <person name="Eastman K.E."/>
            <person name="Scott K."/>
            <person name="Konkel Z."/>
            <person name="Mondo S.J."/>
            <person name="Kuo A."/>
            <person name="Hayes R.D."/>
            <person name="Haridas S."/>
            <person name="Andreopoulos B."/>
            <person name="Riley R."/>
            <person name="LaButti K."/>
            <person name="Pangilinan J."/>
            <person name="Lipzen A."/>
            <person name="Amirebrahimi M."/>
            <person name="Yan J."/>
            <person name="Adam C."/>
            <person name="Keymanesh K."/>
            <person name="Ng V."/>
            <person name="Louie K."/>
            <person name="Northen T."/>
            <person name="Drula E."/>
            <person name="Henrissat B."/>
            <person name="Hsieh H.M."/>
            <person name="Youens-Clark K."/>
            <person name="Lutzoni F."/>
            <person name="Miadlikowska J."/>
            <person name="Eastwood D.C."/>
            <person name="Hamelin R.C."/>
            <person name="Grigoriev I.V."/>
            <person name="U'Ren J.M."/>
        </authorList>
    </citation>
    <scope>NUCLEOTIDE SEQUENCE [LARGE SCALE GENOMIC DNA]</scope>
    <source>
        <strain evidence="1 2">CBS 119005</strain>
    </source>
</reference>